<reference evidence="1" key="1">
    <citation type="journal article" date="2015" name="Nature">
        <title>Complex archaea that bridge the gap between prokaryotes and eukaryotes.</title>
        <authorList>
            <person name="Spang A."/>
            <person name="Saw J.H."/>
            <person name="Jorgensen S.L."/>
            <person name="Zaremba-Niedzwiedzka K."/>
            <person name="Martijn J."/>
            <person name="Lind A.E."/>
            <person name="van Eijk R."/>
            <person name="Schleper C."/>
            <person name="Guy L."/>
            <person name="Ettema T.J."/>
        </authorList>
    </citation>
    <scope>NUCLEOTIDE SEQUENCE</scope>
</reference>
<gene>
    <name evidence="1" type="ORF">LCGC14_2373510</name>
</gene>
<accession>A0A0F9EFF0</accession>
<organism evidence="1">
    <name type="scientific">marine sediment metagenome</name>
    <dbReference type="NCBI Taxonomy" id="412755"/>
    <lineage>
        <taxon>unclassified sequences</taxon>
        <taxon>metagenomes</taxon>
        <taxon>ecological metagenomes</taxon>
    </lineage>
</organism>
<sequence length="144" mass="16039">MKTKDIPALLDPWYLQHSEARDLRDAGLLVYNEGQEQYEHTAEGAAMADNIRALHRMTWDGTILGGGRWVVGTRELHCGDLLQVMLADGTWRYVRFEVEFSGDAAAQATGGRIPALHLAVAGTSSLVCRLPPDQHPLFRWPKES</sequence>
<dbReference type="EMBL" id="LAZR01035037">
    <property type="protein sequence ID" value="KKL28601.1"/>
    <property type="molecule type" value="Genomic_DNA"/>
</dbReference>
<protein>
    <submittedName>
        <fullName evidence="1">Uncharacterized protein</fullName>
    </submittedName>
</protein>
<proteinExistence type="predicted"/>
<evidence type="ECO:0000313" key="1">
    <source>
        <dbReference type="EMBL" id="KKL28601.1"/>
    </source>
</evidence>
<comment type="caution">
    <text evidence="1">The sequence shown here is derived from an EMBL/GenBank/DDBJ whole genome shotgun (WGS) entry which is preliminary data.</text>
</comment>
<name>A0A0F9EFF0_9ZZZZ</name>
<dbReference type="AlphaFoldDB" id="A0A0F9EFF0"/>